<evidence type="ECO:0000259" key="3">
    <source>
        <dbReference type="PROSITE" id="PS50893"/>
    </source>
</evidence>
<dbReference type="SMART" id="SM00382">
    <property type="entry name" value="AAA"/>
    <property type="match status" value="1"/>
</dbReference>
<dbReference type="PANTHER" id="PTHR43790:SF4">
    <property type="entry name" value="GUANOSINE IMPORT ATP-BINDING PROTEIN NUPO"/>
    <property type="match status" value="1"/>
</dbReference>
<dbReference type="SUPFAM" id="SSF52540">
    <property type="entry name" value="P-loop containing nucleoside triphosphate hydrolases"/>
    <property type="match status" value="2"/>
</dbReference>
<keyword evidence="1" id="KW-0547">Nucleotide-binding</keyword>
<evidence type="ECO:0000256" key="1">
    <source>
        <dbReference type="ARBA" id="ARBA00022741"/>
    </source>
</evidence>
<reference evidence="4" key="1">
    <citation type="submission" date="2018-05" db="EMBL/GenBank/DDBJ databases">
        <authorList>
            <person name="Lanie J.A."/>
            <person name="Ng W.-L."/>
            <person name="Kazmierczak K.M."/>
            <person name="Andrzejewski T.M."/>
            <person name="Davidsen T.M."/>
            <person name="Wayne K.J."/>
            <person name="Tettelin H."/>
            <person name="Glass J.I."/>
            <person name="Rusch D."/>
            <person name="Podicherti R."/>
            <person name="Tsui H.-C.T."/>
            <person name="Winkler M.E."/>
        </authorList>
    </citation>
    <scope>NUCLEOTIDE SEQUENCE</scope>
</reference>
<proteinExistence type="predicted"/>
<dbReference type="GO" id="GO:0016887">
    <property type="term" value="F:ATP hydrolysis activity"/>
    <property type="evidence" value="ECO:0007669"/>
    <property type="project" value="InterPro"/>
</dbReference>
<gene>
    <name evidence="4" type="ORF">METZ01_LOCUS39259</name>
</gene>
<dbReference type="Gene3D" id="3.40.50.300">
    <property type="entry name" value="P-loop containing nucleotide triphosphate hydrolases"/>
    <property type="match status" value="2"/>
</dbReference>
<dbReference type="EMBL" id="UINC01001681">
    <property type="protein sequence ID" value="SUZ86405.1"/>
    <property type="molecule type" value="Genomic_DNA"/>
</dbReference>
<dbReference type="Pfam" id="PF00005">
    <property type="entry name" value="ABC_tran"/>
    <property type="match status" value="2"/>
</dbReference>
<organism evidence="4">
    <name type="scientific">marine metagenome</name>
    <dbReference type="NCBI Taxonomy" id="408172"/>
    <lineage>
        <taxon>unclassified sequences</taxon>
        <taxon>metagenomes</taxon>
        <taxon>ecological metagenomes</taxon>
    </lineage>
</organism>
<dbReference type="InterPro" id="IPR027417">
    <property type="entry name" value="P-loop_NTPase"/>
</dbReference>
<dbReference type="InterPro" id="IPR050107">
    <property type="entry name" value="ABC_carbohydrate_import_ATPase"/>
</dbReference>
<protein>
    <recommendedName>
        <fullName evidence="3">ABC transporter domain-containing protein</fullName>
    </recommendedName>
</protein>
<feature type="non-terminal residue" evidence="4">
    <location>
        <position position="1"/>
    </location>
</feature>
<dbReference type="AlphaFoldDB" id="A0A381R3T1"/>
<dbReference type="CDD" id="cd03216">
    <property type="entry name" value="ABC_Carb_Monos_I"/>
    <property type="match status" value="1"/>
</dbReference>
<dbReference type="PROSITE" id="PS00211">
    <property type="entry name" value="ABC_TRANSPORTER_1"/>
    <property type="match status" value="2"/>
</dbReference>
<dbReference type="CDD" id="cd03215">
    <property type="entry name" value="ABC_Carb_Monos_II"/>
    <property type="match status" value="1"/>
</dbReference>
<evidence type="ECO:0000256" key="2">
    <source>
        <dbReference type="ARBA" id="ARBA00022840"/>
    </source>
</evidence>
<dbReference type="InterPro" id="IPR003593">
    <property type="entry name" value="AAA+_ATPase"/>
</dbReference>
<keyword evidence="2" id="KW-0067">ATP-binding</keyword>
<name>A0A381R3T1_9ZZZZ</name>
<feature type="domain" description="ABC transporter" evidence="3">
    <location>
        <begin position="18"/>
        <end position="251"/>
    </location>
</feature>
<sequence>NMNSSEIEKSHSEQRLPLQLSRITKSFPGIVANDSVDFTLEEGEIHTILGENGAGKSTLMNMIAGLYPADAGEMRVFGEQVNFTNPRQAIEKSIGMVFQHFMLVRNHTVAENIILGLTGVVKLKLKEVHQQIREISERYDLYVDPEKKIQELSVGEQQRVEIVKVLFRGARILILDEPTAVLTPQESEALYEIMEKMVNEKHSIIFITHKMKEVMALSHRITVLSRGKVMATLKKDETNPQELADLMISNLEAKDLVKVSEFLRDTTVEEKDGDGSVSQKQKKKFGNLTVALKDIHAVNDLGHPSLKGISLDIRTGEILGMAGVSGNGQPELTDVLSGLRSPTRGKYQFEDVPLNKPTVNEMIDMGVGYIPEDRKRFGVSSGMSIAYNFLLRDFQNPQFCSRQLLKLSNIFDYGQKKMQEFDIRAPTEKTPVGLLSGGNMQKVILAREISRPLKLLLAAQPTRGLDIHATSFIREQICQARDRGLAVLWISEDLDELLMVADRIAVIFDGRIVGTLSHEEASVTLIGQMMTGMNKNGTEHVMEKREYA</sequence>
<dbReference type="InterPro" id="IPR017871">
    <property type="entry name" value="ABC_transporter-like_CS"/>
</dbReference>
<evidence type="ECO:0000313" key="4">
    <source>
        <dbReference type="EMBL" id="SUZ86405.1"/>
    </source>
</evidence>
<accession>A0A381R3T1</accession>
<dbReference type="PROSITE" id="PS50893">
    <property type="entry name" value="ABC_TRANSPORTER_2"/>
    <property type="match status" value="2"/>
</dbReference>
<dbReference type="InterPro" id="IPR003439">
    <property type="entry name" value="ABC_transporter-like_ATP-bd"/>
</dbReference>
<feature type="domain" description="ABC transporter" evidence="3">
    <location>
        <begin position="290"/>
        <end position="534"/>
    </location>
</feature>
<dbReference type="GO" id="GO:0005524">
    <property type="term" value="F:ATP binding"/>
    <property type="evidence" value="ECO:0007669"/>
    <property type="project" value="UniProtKB-KW"/>
</dbReference>
<dbReference type="PANTHER" id="PTHR43790">
    <property type="entry name" value="CARBOHYDRATE TRANSPORT ATP-BINDING PROTEIN MG119-RELATED"/>
    <property type="match status" value="1"/>
</dbReference>